<dbReference type="GO" id="GO:0045104">
    <property type="term" value="P:intermediate filament cytoskeleton organization"/>
    <property type="evidence" value="ECO:0007669"/>
    <property type="project" value="InterPro"/>
</dbReference>
<dbReference type="PROSITE" id="PS50222">
    <property type="entry name" value="EF_HAND_2"/>
    <property type="match status" value="2"/>
</dbReference>
<evidence type="ECO:0000256" key="4">
    <source>
        <dbReference type="ARBA" id="ARBA00022837"/>
    </source>
</evidence>
<evidence type="ECO:0000256" key="2">
    <source>
        <dbReference type="ARBA" id="ARBA00022490"/>
    </source>
</evidence>
<protein>
    <recommendedName>
        <fullName evidence="11">Microtubule-actin cross-linking factor 1</fullName>
    </recommendedName>
</protein>
<dbReference type="Pfam" id="PF02187">
    <property type="entry name" value="GAS2"/>
    <property type="match status" value="1"/>
</dbReference>
<dbReference type="FunFam" id="1.20.58.60:FF:000014">
    <property type="entry name" value="microtubule-actin cross-linking factor 1"/>
    <property type="match status" value="1"/>
</dbReference>
<dbReference type="InterPro" id="IPR003108">
    <property type="entry name" value="GAR_dom"/>
</dbReference>
<comment type="caution">
    <text evidence="9">The sequence shown here is derived from an EMBL/GenBank/DDBJ whole genome shotgun (WGS) entry which is preliminary data.</text>
</comment>
<dbReference type="OrthoDB" id="10016565at2759"/>
<dbReference type="GO" id="GO:0015629">
    <property type="term" value="C:actin cytoskeleton"/>
    <property type="evidence" value="ECO:0007669"/>
    <property type="project" value="TreeGrafter"/>
</dbReference>
<dbReference type="SMART" id="SM00243">
    <property type="entry name" value="GAS2"/>
    <property type="match status" value="1"/>
</dbReference>
<dbReference type="InterPro" id="IPR002017">
    <property type="entry name" value="Spectrin_repeat"/>
</dbReference>
<dbReference type="Pfam" id="PF13499">
    <property type="entry name" value="EF-hand_7"/>
    <property type="match status" value="1"/>
</dbReference>
<dbReference type="Gene3D" id="1.20.58.60">
    <property type="match status" value="12"/>
</dbReference>
<dbReference type="GO" id="GO:0005882">
    <property type="term" value="C:intermediate filament"/>
    <property type="evidence" value="ECO:0007669"/>
    <property type="project" value="TreeGrafter"/>
</dbReference>
<evidence type="ECO:0000313" key="10">
    <source>
        <dbReference type="Proteomes" id="UP001148018"/>
    </source>
</evidence>
<dbReference type="GO" id="GO:0005874">
    <property type="term" value="C:microtubule"/>
    <property type="evidence" value="ECO:0007669"/>
    <property type="project" value="TreeGrafter"/>
</dbReference>
<evidence type="ECO:0000259" key="8">
    <source>
        <dbReference type="PROSITE" id="PS51460"/>
    </source>
</evidence>
<dbReference type="FunFam" id="1.10.238.10:FF:000013">
    <property type="entry name" value="Microtubule-actin cross-linking factor 1"/>
    <property type="match status" value="1"/>
</dbReference>
<dbReference type="PROSITE" id="PS51460">
    <property type="entry name" value="GAR"/>
    <property type="match status" value="1"/>
</dbReference>
<evidence type="ECO:0000256" key="3">
    <source>
        <dbReference type="ARBA" id="ARBA00022723"/>
    </source>
</evidence>
<dbReference type="PANTHER" id="PTHR23169">
    <property type="entry name" value="ENVOPLAKIN"/>
    <property type="match status" value="1"/>
</dbReference>
<sequence length="1604" mass="183400">MPLTFDLYCTTPHPPHTHTYTGEEVLLIQEKLDGIKSRYAEMTAGSSKALRTLEQALQLSTRFASTHDDLNQWLDTVEAELNNMEPDATPAYQQRQKELKKLSAEKRLVLDTVNEVGSALLELVPWRAREGLDRLVADANQRYRQADETITQRVQLVQAAIQRSQQYEEAVDAELAWARETERKLSSLGHLSLQPDVTVAQLQVQRAFNIDIICHKDTVDQLLATRHDITDTCSDAQRDTLATKTDALSQRYEAVSQKHSERFSALEQAQVLVARFWETYEELEPWLGETETLITQLPPPAIDTDALRLQQDQMRMAALSAQEGPSLTQRYTDSERRYLAIKEEVKGRAGALDEAVSQSAQFHDKMDPLLETLEGAVQRLRQPPSVAAEVDKIREQLGDHRAQGLDLDKLLPSFSALCARGEELIGRAAHDDPAAQAVRSRLLRLRSLWEEIRQRAEEREAKLSDVLDLAEKFWADMAALLSTLRDSQDIVRELEDPGVDPSLIKQQIEAAEAIKGETDGLREELEFVRTLGADLIFACGETEKPEVKKTIDEMNGAWEGLNRTWRERMERLEEAMTASVQYQDALQGMFDYLDNAVIKLCDMSTVGTDLGTVKQQIEELKHYKVEVYQQQIDMERLCHQGELLLKKVSDQTDRDMIQEPLTELRHLWENLGDKITHRQHKLEGALLALGQFQHALSELQAWLNHTHATLDTQRPVNSDPKAIEIELAKHHVLRNDVLSHHSTVETVNGAGAELLESTPGDEVSHLRDQLDTLNSGWESLLLKTQERQKLLEAALHQAEGFHGDLEEFLQWLRRTESQLSAAKPTGGLPETAREQLQQHLELQTTLSQRAEHYHRLLDQGEAMLLARGGEEGAPGTTQTQQNLAMLQNKWASLNTKIDDRRGKLEEALSLATGFQSSLQDTINWLTQAEQTLNMAQAPSLILDTVLFQIDEHKVFVNEVNTHREQVLALEKAGSQLRFASLKQDVVLIKNLLLSVQARWDKLVQRSLDRGRHLDEARKRAKQFHEASTKLNDWLEEAENRLDSELEISNEPDKIKIQLYKHKEFQKALGSKQPVYDTTVRSGKAMRDKTQLPSDTQKLDHLLGELRDKVWSGQFSEALQALVDWLYRVEPQLAEDQPVHGDLDLVSNLMDSHKRTSSIQALKRSARELMETGRDDTAWVKVQLQELSNRWDTVCALSVSKQTRLQQALKQAEEFRTNVQILLEWLSEAEQTLRFRGVLPEEADTLQTLLHTHRDFMGTVEEKRTDVNSAAGMGDAILTLCHPDSITTIKHWITIIRARFEEVLTWAKQHEQRLETALTELLNNANLLEELLSWLQYAETALVQRDTEPLPQDISQLKTVITEHQVFMEEMTRKQPDVDKVTKTYKRKPAEVSSSLADRRGARRTPQQQQQHQQQQHAAMLVASGNPRINQLCARWQQVWLLALDRQRKLNDALDRLEELKEFANFDFDVWRKKYMRWMNHKKSRVMDFFRRIDKDQDGKITRQEFIDGILASKFPTSKLEMTAVADIFDRDGDGYIDYYEFVAALHPNKDAYRPTTDADKIEDEVTRQVAQCKCAKRFQVEQIGENKYRLDADTAVTTTTTAGC</sequence>
<dbReference type="GO" id="GO:0042060">
    <property type="term" value="P:wound healing"/>
    <property type="evidence" value="ECO:0007669"/>
    <property type="project" value="TreeGrafter"/>
</dbReference>
<dbReference type="SUPFAM" id="SSF47473">
    <property type="entry name" value="EF-hand"/>
    <property type="match status" value="1"/>
</dbReference>
<dbReference type="PROSITE" id="PS00018">
    <property type="entry name" value="EF_HAND_1"/>
    <property type="match status" value="2"/>
</dbReference>
<reference evidence="9" key="1">
    <citation type="submission" date="2022-07" db="EMBL/GenBank/DDBJ databases">
        <title>Chromosome-level genome of Muraenolepis orangiensis.</title>
        <authorList>
            <person name="Kim J."/>
        </authorList>
    </citation>
    <scope>NUCLEOTIDE SEQUENCE</scope>
    <source>
        <strain evidence="9">KU_S4_2022</strain>
        <tissue evidence="9">Muscle</tissue>
    </source>
</reference>
<dbReference type="CDD" id="cd00176">
    <property type="entry name" value="SPEC"/>
    <property type="match status" value="6"/>
</dbReference>
<dbReference type="GO" id="GO:0032886">
    <property type="term" value="P:regulation of microtubule-based process"/>
    <property type="evidence" value="ECO:0007669"/>
    <property type="project" value="TreeGrafter"/>
</dbReference>
<dbReference type="GO" id="GO:0005886">
    <property type="term" value="C:plasma membrane"/>
    <property type="evidence" value="ECO:0007669"/>
    <property type="project" value="UniProtKB-SubCell"/>
</dbReference>
<evidence type="ECO:0000256" key="1">
    <source>
        <dbReference type="ARBA" id="ARBA00004245"/>
    </source>
</evidence>
<dbReference type="FunFam" id="1.20.58.60:FF:000012">
    <property type="entry name" value="Microtubule-actin cross-linking factor 1"/>
    <property type="match status" value="1"/>
</dbReference>
<feature type="domain" description="EF-hand" evidence="7">
    <location>
        <begin position="1516"/>
        <end position="1551"/>
    </location>
</feature>
<feature type="region of interest" description="Disordered" evidence="6">
    <location>
        <begin position="1385"/>
        <end position="1416"/>
    </location>
</feature>
<dbReference type="FunFam" id="1.20.58.60:FF:000001">
    <property type="entry name" value="Microtubule-actin cross-linking factor 1"/>
    <property type="match status" value="3"/>
</dbReference>
<dbReference type="SMART" id="SM00054">
    <property type="entry name" value="EFh"/>
    <property type="match status" value="2"/>
</dbReference>
<evidence type="ECO:0000313" key="9">
    <source>
        <dbReference type="EMBL" id="KAJ3609552.1"/>
    </source>
</evidence>
<comment type="subcellular location">
    <subcellularLocation>
        <location evidence="1">Cytoplasm</location>
        <location evidence="1">Cytoskeleton</location>
    </subcellularLocation>
</comment>
<dbReference type="InterPro" id="IPR043197">
    <property type="entry name" value="Plakin"/>
</dbReference>
<feature type="compositionally biased region" description="Low complexity" evidence="6">
    <location>
        <begin position="1406"/>
        <end position="1416"/>
    </location>
</feature>
<dbReference type="GO" id="GO:0005509">
    <property type="term" value="F:calcium ion binding"/>
    <property type="evidence" value="ECO:0007669"/>
    <property type="project" value="InterPro"/>
</dbReference>
<dbReference type="Proteomes" id="UP001148018">
    <property type="component" value="Unassembled WGS sequence"/>
</dbReference>
<gene>
    <name evidence="9" type="ORF">NHX12_024072</name>
</gene>
<dbReference type="GO" id="GO:0005737">
    <property type="term" value="C:cytoplasm"/>
    <property type="evidence" value="ECO:0007669"/>
    <property type="project" value="TreeGrafter"/>
</dbReference>
<dbReference type="EMBL" id="JANIIK010000039">
    <property type="protein sequence ID" value="KAJ3609552.1"/>
    <property type="molecule type" value="Genomic_DNA"/>
</dbReference>
<dbReference type="GO" id="GO:0005198">
    <property type="term" value="F:structural molecule activity"/>
    <property type="evidence" value="ECO:0007669"/>
    <property type="project" value="TreeGrafter"/>
</dbReference>
<dbReference type="PANTHER" id="PTHR23169:SF25">
    <property type="entry name" value="MICROTUBULE-ACTIN CROSS-LINKING FACTOR 1, ISOFORMS 1_2_3_4_5"/>
    <property type="match status" value="1"/>
</dbReference>
<dbReference type="InterPro" id="IPR011992">
    <property type="entry name" value="EF-hand-dom_pair"/>
</dbReference>
<proteinExistence type="predicted"/>
<dbReference type="FunFam" id="1.20.58.60:FF:000016">
    <property type="entry name" value="Microtubule-actin cross-linking factor 1"/>
    <property type="match status" value="1"/>
</dbReference>
<dbReference type="FunFam" id="1.20.58.60:FF:000048">
    <property type="entry name" value="microtubule-actin cross-linking factor 1 isoform X3"/>
    <property type="match status" value="1"/>
</dbReference>
<evidence type="ECO:0000259" key="7">
    <source>
        <dbReference type="PROSITE" id="PS50222"/>
    </source>
</evidence>
<dbReference type="InterPro" id="IPR036534">
    <property type="entry name" value="GAR_dom_sf"/>
</dbReference>
<keyword evidence="5" id="KW-0206">Cytoskeleton</keyword>
<dbReference type="InterPro" id="IPR002048">
    <property type="entry name" value="EF_hand_dom"/>
</dbReference>
<keyword evidence="10" id="KW-1185">Reference proteome</keyword>
<keyword evidence="2" id="KW-0963">Cytoplasm</keyword>
<feature type="domain" description="EF-hand" evidence="7">
    <location>
        <begin position="1480"/>
        <end position="1515"/>
    </location>
</feature>
<name>A0A9Q0IQP5_9TELE</name>
<dbReference type="GO" id="GO:0008017">
    <property type="term" value="F:microtubule binding"/>
    <property type="evidence" value="ECO:0007669"/>
    <property type="project" value="InterPro"/>
</dbReference>
<keyword evidence="3" id="KW-0479">Metal-binding</keyword>
<keyword evidence="4" id="KW-0106">Calcium</keyword>
<evidence type="ECO:0000256" key="5">
    <source>
        <dbReference type="ARBA" id="ARBA00023212"/>
    </source>
</evidence>
<dbReference type="GO" id="GO:0051893">
    <property type="term" value="P:regulation of focal adhesion assembly"/>
    <property type="evidence" value="ECO:0007669"/>
    <property type="project" value="TreeGrafter"/>
</dbReference>
<dbReference type="Pfam" id="PF00435">
    <property type="entry name" value="Spectrin"/>
    <property type="match status" value="9"/>
</dbReference>
<evidence type="ECO:0008006" key="11">
    <source>
        <dbReference type="Google" id="ProtNLM"/>
    </source>
</evidence>
<dbReference type="Gene3D" id="3.30.920.20">
    <property type="entry name" value="Gas2-like domain"/>
    <property type="match status" value="1"/>
</dbReference>
<dbReference type="SMART" id="SM00150">
    <property type="entry name" value="SPEC"/>
    <property type="match status" value="13"/>
</dbReference>
<dbReference type="InterPro" id="IPR018159">
    <property type="entry name" value="Spectrin/alpha-actinin"/>
</dbReference>
<evidence type="ECO:0000256" key="6">
    <source>
        <dbReference type="SAM" id="MobiDB-lite"/>
    </source>
</evidence>
<dbReference type="GO" id="GO:0045296">
    <property type="term" value="F:cadherin binding"/>
    <property type="evidence" value="ECO:0007669"/>
    <property type="project" value="TreeGrafter"/>
</dbReference>
<organism evidence="9 10">
    <name type="scientific">Muraenolepis orangiensis</name>
    <name type="common">Patagonian moray cod</name>
    <dbReference type="NCBI Taxonomy" id="630683"/>
    <lineage>
        <taxon>Eukaryota</taxon>
        <taxon>Metazoa</taxon>
        <taxon>Chordata</taxon>
        <taxon>Craniata</taxon>
        <taxon>Vertebrata</taxon>
        <taxon>Euteleostomi</taxon>
        <taxon>Actinopterygii</taxon>
        <taxon>Neopterygii</taxon>
        <taxon>Teleostei</taxon>
        <taxon>Neoteleostei</taxon>
        <taxon>Acanthomorphata</taxon>
        <taxon>Zeiogadaria</taxon>
        <taxon>Gadariae</taxon>
        <taxon>Gadiformes</taxon>
        <taxon>Muraenolepidoidei</taxon>
        <taxon>Muraenolepididae</taxon>
        <taxon>Muraenolepis</taxon>
    </lineage>
</organism>
<dbReference type="FunFam" id="1.20.58.60:FF:000092">
    <property type="entry name" value="microtubule-actin cross-linking factor 1 isoform X2"/>
    <property type="match status" value="1"/>
</dbReference>
<accession>A0A9Q0IQP5</accession>
<dbReference type="InterPro" id="IPR018247">
    <property type="entry name" value="EF_Hand_1_Ca_BS"/>
</dbReference>
<feature type="domain" description="GAR" evidence="8">
    <location>
        <begin position="1556"/>
        <end position="1604"/>
    </location>
</feature>
<dbReference type="CDD" id="cd00051">
    <property type="entry name" value="EFh"/>
    <property type="match status" value="1"/>
</dbReference>
<dbReference type="Gene3D" id="1.10.238.10">
    <property type="entry name" value="EF-hand"/>
    <property type="match status" value="1"/>
</dbReference>
<dbReference type="SUPFAM" id="SSF46966">
    <property type="entry name" value="Spectrin repeat"/>
    <property type="match status" value="10"/>
</dbReference>